<dbReference type="Gene3D" id="3.30.920.30">
    <property type="entry name" value="Hypothetical protein"/>
    <property type="match status" value="1"/>
</dbReference>
<gene>
    <name evidence="8" type="ORF">COU18_00745</name>
</gene>
<keyword evidence="2" id="KW-1277">Toxin-antitoxin system</keyword>
<dbReference type="GO" id="GO:0004519">
    <property type="term" value="F:endonuclease activity"/>
    <property type="evidence" value="ECO:0007669"/>
    <property type="project" value="UniProtKB-KW"/>
</dbReference>
<dbReference type="Pfam" id="PF07927">
    <property type="entry name" value="HicA_toxin"/>
    <property type="match status" value="1"/>
</dbReference>
<accession>A0A2H0UC21</accession>
<dbReference type="AlphaFoldDB" id="A0A2H0UC21"/>
<keyword evidence="4" id="KW-0255">Endonuclease</keyword>
<dbReference type="SUPFAM" id="SSF54786">
    <property type="entry name" value="YcfA/nrd intein domain"/>
    <property type="match status" value="1"/>
</dbReference>
<evidence type="ECO:0000256" key="5">
    <source>
        <dbReference type="ARBA" id="ARBA00022801"/>
    </source>
</evidence>
<protein>
    <recommendedName>
        <fullName evidence="10">Type II toxin-antitoxin system HicA family toxin</fullName>
    </recommendedName>
</protein>
<comment type="similarity">
    <text evidence="1">Belongs to the HicA mRNA interferase family.</text>
</comment>
<keyword evidence="3" id="KW-0540">Nuclease</keyword>
<evidence type="ECO:0000256" key="1">
    <source>
        <dbReference type="ARBA" id="ARBA00006620"/>
    </source>
</evidence>
<dbReference type="InterPro" id="IPR038570">
    <property type="entry name" value="HicA_sf"/>
</dbReference>
<keyword evidence="7" id="KW-0346">Stress response</keyword>
<proteinExistence type="inferred from homology"/>
<organism evidence="8 9">
    <name type="scientific">Candidatus Kaiserbacteria bacterium CG10_big_fil_rev_8_21_14_0_10_51_14</name>
    <dbReference type="NCBI Taxonomy" id="1974610"/>
    <lineage>
        <taxon>Bacteria</taxon>
        <taxon>Candidatus Kaiseribacteriota</taxon>
    </lineage>
</organism>
<dbReference type="GO" id="GO:0003729">
    <property type="term" value="F:mRNA binding"/>
    <property type="evidence" value="ECO:0007669"/>
    <property type="project" value="InterPro"/>
</dbReference>
<evidence type="ECO:0008006" key="10">
    <source>
        <dbReference type="Google" id="ProtNLM"/>
    </source>
</evidence>
<evidence type="ECO:0000256" key="6">
    <source>
        <dbReference type="ARBA" id="ARBA00022884"/>
    </source>
</evidence>
<evidence type="ECO:0000256" key="2">
    <source>
        <dbReference type="ARBA" id="ARBA00022649"/>
    </source>
</evidence>
<keyword evidence="6" id="KW-0694">RNA-binding</keyword>
<dbReference type="EMBL" id="PFBK01000003">
    <property type="protein sequence ID" value="PIR83927.1"/>
    <property type="molecule type" value="Genomic_DNA"/>
</dbReference>
<keyword evidence="5" id="KW-0378">Hydrolase</keyword>
<reference evidence="9" key="1">
    <citation type="submission" date="2017-09" db="EMBL/GenBank/DDBJ databases">
        <title>Depth-based differentiation of microbial function through sediment-hosted aquifers and enrichment of novel symbionts in the deep terrestrial subsurface.</title>
        <authorList>
            <person name="Probst A.J."/>
            <person name="Ladd B."/>
            <person name="Jarett J.K."/>
            <person name="Geller-Mcgrath D.E."/>
            <person name="Sieber C.M.K."/>
            <person name="Emerson J.B."/>
            <person name="Anantharaman K."/>
            <person name="Thomas B.C."/>
            <person name="Malmstrom R."/>
            <person name="Stieglmeier M."/>
            <person name="Klingl A."/>
            <person name="Woyke T."/>
            <person name="Ryan C.M."/>
            <person name="Banfield J.F."/>
        </authorList>
    </citation>
    <scope>NUCLEOTIDE SEQUENCE [LARGE SCALE GENOMIC DNA]</scope>
</reference>
<comment type="caution">
    <text evidence="8">The sequence shown here is derived from an EMBL/GenBank/DDBJ whole genome shotgun (WGS) entry which is preliminary data.</text>
</comment>
<evidence type="ECO:0000313" key="9">
    <source>
        <dbReference type="Proteomes" id="UP000231192"/>
    </source>
</evidence>
<dbReference type="InterPro" id="IPR012933">
    <property type="entry name" value="HicA_mRNA_interferase"/>
</dbReference>
<evidence type="ECO:0000313" key="8">
    <source>
        <dbReference type="EMBL" id="PIR83927.1"/>
    </source>
</evidence>
<evidence type="ECO:0000256" key="7">
    <source>
        <dbReference type="ARBA" id="ARBA00023016"/>
    </source>
</evidence>
<evidence type="ECO:0000256" key="3">
    <source>
        <dbReference type="ARBA" id="ARBA00022722"/>
    </source>
</evidence>
<evidence type="ECO:0000256" key="4">
    <source>
        <dbReference type="ARBA" id="ARBA00022759"/>
    </source>
</evidence>
<sequence>MSRKLGSIHWKKFEEFLLSEGCVFKREKGDHRVYSKLGLKRPVIVPRDSELPPGIVLNNLRTLGISKETYLDFLDRT</sequence>
<name>A0A2H0UC21_9BACT</name>
<dbReference type="Proteomes" id="UP000231192">
    <property type="component" value="Unassembled WGS sequence"/>
</dbReference>
<dbReference type="GO" id="GO:0016787">
    <property type="term" value="F:hydrolase activity"/>
    <property type="evidence" value="ECO:0007669"/>
    <property type="project" value="UniProtKB-KW"/>
</dbReference>